<evidence type="ECO:0000313" key="4">
    <source>
        <dbReference type="Proteomes" id="UP000664698"/>
    </source>
</evidence>
<dbReference type="Proteomes" id="UP000664698">
    <property type="component" value="Unassembled WGS sequence"/>
</dbReference>
<feature type="transmembrane region" description="Helical" evidence="1">
    <location>
        <begin position="307"/>
        <end position="327"/>
    </location>
</feature>
<dbReference type="RefSeq" id="WP_206567890.1">
    <property type="nucleotide sequence ID" value="NZ_JAFKCW010000001.1"/>
</dbReference>
<proteinExistence type="predicted"/>
<feature type="transmembrane region" description="Helical" evidence="1">
    <location>
        <begin position="254"/>
        <end position="271"/>
    </location>
</feature>
<feature type="transmembrane region" description="Helical" evidence="1">
    <location>
        <begin position="224"/>
        <end position="242"/>
    </location>
</feature>
<dbReference type="PANTHER" id="PTHR23028">
    <property type="entry name" value="ACETYLTRANSFERASE"/>
    <property type="match status" value="1"/>
</dbReference>
<keyword evidence="3" id="KW-0808">Transferase</keyword>
<protein>
    <submittedName>
        <fullName evidence="3">Acyltransferase</fullName>
    </submittedName>
</protein>
<dbReference type="PANTHER" id="PTHR23028:SF53">
    <property type="entry name" value="ACYL_TRANSF_3 DOMAIN-CONTAINING PROTEIN"/>
    <property type="match status" value="1"/>
</dbReference>
<keyword evidence="1" id="KW-0812">Transmembrane</keyword>
<reference evidence="3 4" key="1">
    <citation type="submission" date="2021-03" db="EMBL/GenBank/DDBJ databases">
        <title>novel species isolated from a fishpond in China.</title>
        <authorList>
            <person name="Lu H."/>
            <person name="Cai Z."/>
        </authorList>
    </citation>
    <scope>NUCLEOTIDE SEQUENCE [LARGE SCALE GENOMIC DNA]</scope>
    <source>
        <strain evidence="3 4">JCM 31546</strain>
    </source>
</reference>
<gene>
    <name evidence="3" type="ORF">J0A67_03550</name>
</gene>
<accession>A0ABS3BKT3</accession>
<evidence type="ECO:0000313" key="3">
    <source>
        <dbReference type="EMBL" id="MBN7799918.1"/>
    </source>
</evidence>
<feature type="transmembrane region" description="Helical" evidence="1">
    <location>
        <begin position="164"/>
        <end position="185"/>
    </location>
</feature>
<keyword evidence="1" id="KW-1133">Transmembrane helix</keyword>
<comment type="caution">
    <text evidence="3">The sequence shown here is derived from an EMBL/GenBank/DDBJ whole genome shotgun (WGS) entry which is preliminary data.</text>
</comment>
<dbReference type="InterPro" id="IPR050879">
    <property type="entry name" value="Acyltransferase_3"/>
</dbReference>
<feature type="transmembrane region" description="Helical" evidence="1">
    <location>
        <begin position="72"/>
        <end position="94"/>
    </location>
</feature>
<evidence type="ECO:0000256" key="1">
    <source>
        <dbReference type="SAM" id="Phobius"/>
    </source>
</evidence>
<evidence type="ECO:0000259" key="2">
    <source>
        <dbReference type="Pfam" id="PF01757"/>
    </source>
</evidence>
<name>A0ABS3BKT3_9BACT</name>
<dbReference type="EMBL" id="JAFKCW010000001">
    <property type="protein sequence ID" value="MBN7799918.1"/>
    <property type="molecule type" value="Genomic_DNA"/>
</dbReference>
<dbReference type="Pfam" id="PF01757">
    <property type="entry name" value="Acyl_transf_3"/>
    <property type="match status" value="1"/>
</dbReference>
<feature type="transmembrane region" description="Helical" evidence="1">
    <location>
        <begin position="21"/>
        <end position="40"/>
    </location>
</feature>
<feature type="transmembrane region" description="Helical" evidence="1">
    <location>
        <begin position="192"/>
        <end position="212"/>
    </location>
</feature>
<sequence>MNLTGYFRRSTNSRHFIPEIDGLRFFSIITVMVFHLNTAYSREIGIGLEGWSREVGIENLIQLGWWVTRLDLGVKVFFAISGFILGMPFLRYLLLGKKMVGMREYFYRRITRLEPPFVLTLIGFYFVHVLILNESAEDLFPNLVSGLVYSHVFVFGFPNPINPVTWSLETEAQFYIILPLFFWLVARLPKKFGFWILLILLALGSAYFRSFSLEVGLGRFSNSIFAYFVNFAVGLMYSFLYIKHPRIFAEGKSYKFDLVALVALFGLFYFYKPQYLIFNNLLFNTSLFFFFVGTFKSKAVNWFFTRPAVYLVGGMCYTIYLIHYALFHLIVRLTAEIDLSLGYWSNFFVQIVFAFPIVLLVSAAFYLLVEKPCMDKNWPSRLKNNLFPRSLL</sequence>
<keyword evidence="1" id="KW-0472">Membrane</keyword>
<keyword evidence="4" id="KW-1185">Reference proteome</keyword>
<feature type="transmembrane region" description="Helical" evidence="1">
    <location>
        <begin position="115"/>
        <end position="132"/>
    </location>
</feature>
<feature type="transmembrane region" description="Helical" evidence="1">
    <location>
        <begin position="347"/>
        <end position="369"/>
    </location>
</feature>
<dbReference type="InterPro" id="IPR002656">
    <property type="entry name" value="Acyl_transf_3_dom"/>
</dbReference>
<keyword evidence="3" id="KW-0012">Acyltransferase</keyword>
<organism evidence="3 4">
    <name type="scientific">Algoriphagus aestuariicola</name>
    <dbReference type="NCBI Taxonomy" id="1852016"/>
    <lineage>
        <taxon>Bacteria</taxon>
        <taxon>Pseudomonadati</taxon>
        <taxon>Bacteroidota</taxon>
        <taxon>Cytophagia</taxon>
        <taxon>Cytophagales</taxon>
        <taxon>Cyclobacteriaceae</taxon>
        <taxon>Algoriphagus</taxon>
    </lineage>
</organism>
<feature type="transmembrane region" description="Helical" evidence="1">
    <location>
        <begin position="277"/>
        <end position="295"/>
    </location>
</feature>
<feature type="domain" description="Acyltransferase 3" evidence="2">
    <location>
        <begin position="18"/>
        <end position="366"/>
    </location>
</feature>
<dbReference type="GO" id="GO:0016746">
    <property type="term" value="F:acyltransferase activity"/>
    <property type="evidence" value="ECO:0007669"/>
    <property type="project" value="UniProtKB-KW"/>
</dbReference>